<accession>A0A6J7J9W8</accession>
<dbReference type="HAMAP" id="MF_00048">
    <property type="entry name" value="UPF0102"/>
    <property type="match status" value="1"/>
</dbReference>
<organism evidence="1">
    <name type="scientific">freshwater metagenome</name>
    <dbReference type="NCBI Taxonomy" id="449393"/>
    <lineage>
        <taxon>unclassified sequences</taxon>
        <taxon>metagenomes</taxon>
        <taxon>ecological metagenomes</taxon>
    </lineage>
</organism>
<dbReference type="InterPro" id="IPR003509">
    <property type="entry name" value="UPF0102_YraN-like"/>
</dbReference>
<evidence type="ECO:0000313" key="1">
    <source>
        <dbReference type="EMBL" id="CAB4939384.1"/>
    </source>
</evidence>
<proteinExistence type="inferred from homology"/>
<dbReference type="EMBL" id="CAFBMX010000009">
    <property type="protein sequence ID" value="CAB4939384.1"/>
    <property type="molecule type" value="Genomic_DNA"/>
</dbReference>
<gene>
    <name evidence="1" type="ORF">UFOPK3674_01715</name>
</gene>
<dbReference type="SUPFAM" id="SSF52980">
    <property type="entry name" value="Restriction endonuclease-like"/>
    <property type="match status" value="1"/>
</dbReference>
<dbReference type="InterPro" id="IPR011856">
    <property type="entry name" value="tRNA_endonuc-like_dom_sf"/>
</dbReference>
<dbReference type="AlphaFoldDB" id="A0A6J7J9W8"/>
<protein>
    <submittedName>
        <fullName evidence="1">Unannotated protein</fullName>
    </submittedName>
</protein>
<dbReference type="GO" id="GO:0003676">
    <property type="term" value="F:nucleic acid binding"/>
    <property type="evidence" value="ECO:0007669"/>
    <property type="project" value="InterPro"/>
</dbReference>
<dbReference type="InterPro" id="IPR011335">
    <property type="entry name" value="Restrct_endonuc-II-like"/>
</dbReference>
<dbReference type="PANTHER" id="PTHR34039">
    <property type="entry name" value="UPF0102 PROTEIN YRAN"/>
    <property type="match status" value="1"/>
</dbReference>
<dbReference type="Pfam" id="PF02021">
    <property type="entry name" value="UPF0102"/>
    <property type="match status" value="1"/>
</dbReference>
<sequence length="124" mass="14013">MTTDPRIAIGRAGEQFALEHLERLGFALVARNHRTRHGEIDLVVCDARTLVFAEVKTRVCGRGGPTPWDALHERKRRQVRRMAAAFLHDVWARPHAQEIRFDAIGVLVDDRGDLAALEHLEAAF</sequence>
<dbReference type="PANTHER" id="PTHR34039:SF1">
    <property type="entry name" value="UPF0102 PROTEIN YRAN"/>
    <property type="match status" value="1"/>
</dbReference>
<dbReference type="Gene3D" id="3.40.1350.10">
    <property type="match status" value="1"/>
</dbReference>
<name>A0A6J7J9W8_9ZZZZ</name>
<reference evidence="1" key="1">
    <citation type="submission" date="2020-05" db="EMBL/GenBank/DDBJ databases">
        <authorList>
            <person name="Chiriac C."/>
            <person name="Salcher M."/>
            <person name="Ghai R."/>
            <person name="Kavagutti S V."/>
        </authorList>
    </citation>
    <scope>NUCLEOTIDE SEQUENCE</scope>
</reference>